<proteinExistence type="predicted"/>
<keyword evidence="2" id="KW-1185">Reference proteome</keyword>
<comment type="caution">
    <text evidence="1">The sequence shown here is derived from an EMBL/GenBank/DDBJ whole genome shotgun (WGS) entry which is preliminary data.</text>
</comment>
<sequence length="244" mass="26914">MKQNTNIIRLVASRNWAKAEQTPRLVAVLCSAGADAAAGYKHNQEIAGRKWSEAACVHSVPAALTRSVHLVGGRIRLFSVLYGRQPPVIQAGNEVQTCDLVPDTSSLSCVVGCRLSGSCRLLQRCDGSATTRSNKRLRRVAAPRRAPVALSPPAPPPVRARPRPPRPRPRRQRVRGGRRECPNRAPADTPQGFYTTILQHAKSDKFPEVRVRRWRCDLRHCGEAAAANLRLLRYYLSISSNYGG</sequence>
<name>A0ACC0JWM0_CHOFU</name>
<evidence type="ECO:0000313" key="2">
    <source>
        <dbReference type="Proteomes" id="UP001064048"/>
    </source>
</evidence>
<dbReference type="Proteomes" id="UP001064048">
    <property type="component" value="Chromosome 3"/>
</dbReference>
<gene>
    <name evidence="1" type="ORF">MSG28_002571</name>
</gene>
<accession>A0ACC0JWM0</accession>
<reference evidence="1 2" key="1">
    <citation type="journal article" date="2022" name="Genome Biol. Evol.">
        <title>The Spruce Budworm Genome: Reconstructing the Evolutionary History of Antifreeze Proteins.</title>
        <authorList>
            <person name="Beliveau C."/>
            <person name="Gagne P."/>
            <person name="Picq S."/>
            <person name="Vernygora O."/>
            <person name="Keeling C.I."/>
            <person name="Pinkney K."/>
            <person name="Doucet D."/>
            <person name="Wen F."/>
            <person name="Johnston J.S."/>
            <person name="Maaroufi H."/>
            <person name="Boyle B."/>
            <person name="Laroche J."/>
            <person name="Dewar K."/>
            <person name="Juretic N."/>
            <person name="Blackburn G."/>
            <person name="Nisole A."/>
            <person name="Brunet B."/>
            <person name="Brandao M."/>
            <person name="Lumley L."/>
            <person name="Duan J."/>
            <person name="Quan G."/>
            <person name="Lucarotti C.J."/>
            <person name="Roe A.D."/>
            <person name="Sperling F.A.H."/>
            <person name="Levesque R.C."/>
            <person name="Cusson M."/>
        </authorList>
    </citation>
    <scope>NUCLEOTIDE SEQUENCE [LARGE SCALE GENOMIC DNA]</scope>
    <source>
        <strain evidence="1">Glfc:IPQL:Cfum</strain>
    </source>
</reference>
<evidence type="ECO:0000313" key="1">
    <source>
        <dbReference type="EMBL" id="KAI8428387.1"/>
    </source>
</evidence>
<dbReference type="EMBL" id="CM046103">
    <property type="protein sequence ID" value="KAI8428387.1"/>
    <property type="molecule type" value="Genomic_DNA"/>
</dbReference>
<protein>
    <submittedName>
        <fullName evidence="1">Uncharacterized protein</fullName>
    </submittedName>
</protein>
<organism evidence="1 2">
    <name type="scientific">Choristoneura fumiferana</name>
    <name type="common">Spruce budworm moth</name>
    <name type="synonym">Archips fumiferana</name>
    <dbReference type="NCBI Taxonomy" id="7141"/>
    <lineage>
        <taxon>Eukaryota</taxon>
        <taxon>Metazoa</taxon>
        <taxon>Ecdysozoa</taxon>
        <taxon>Arthropoda</taxon>
        <taxon>Hexapoda</taxon>
        <taxon>Insecta</taxon>
        <taxon>Pterygota</taxon>
        <taxon>Neoptera</taxon>
        <taxon>Endopterygota</taxon>
        <taxon>Lepidoptera</taxon>
        <taxon>Glossata</taxon>
        <taxon>Ditrysia</taxon>
        <taxon>Tortricoidea</taxon>
        <taxon>Tortricidae</taxon>
        <taxon>Tortricinae</taxon>
        <taxon>Choristoneura</taxon>
    </lineage>
</organism>